<dbReference type="PANTHER" id="PTHR11909">
    <property type="entry name" value="CASEIN KINASE-RELATED"/>
    <property type="match status" value="1"/>
</dbReference>
<dbReference type="InterPro" id="IPR017441">
    <property type="entry name" value="Protein_kinase_ATP_BS"/>
</dbReference>
<dbReference type="InterPro" id="IPR008271">
    <property type="entry name" value="Ser/Thr_kinase_AS"/>
</dbReference>
<organism evidence="8 9">
    <name type="scientific">Tetrahymena thermophila (strain SB210)</name>
    <dbReference type="NCBI Taxonomy" id="312017"/>
    <lineage>
        <taxon>Eukaryota</taxon>
        <taxon>Sar</taxon>
        <taxon>Alveolata</taxon>
        <taxon>Ciliophora</taxon>
        <taxon>Intramacronucleata</taxon>
        <taxon>Oligohymenophorea</taxon>
        <taxon>Hymenostomatida</taxon>
        <taxon>Tetrahymenina</taxon>
        <taxon>Tetrahymenidae</taxon>
        <taxon>Tetrahymena</taxon>
    </lineage>
</organism>
<feature type="compositionally biased region" description="Polar residues" evidence="6">
    <location>
        <begin position="326"/>
        <end position="339"/>
    </location>
</feature>
<dbReference type="Proteomes" id="UP000009168">
    <property type="component" value="Unassembled WGS sequence"/>
</dbReference>
<feature type="compositionally biased region" description="Polar residues" evidence="6">
    <location>
        <begin position="490"/>
        <end position="508"/>
    </location>
</feature>
<dbReference type="InterPro" id="IPR011009">
    <property type="entry name" value="Kinase-like_dom_sf"/>
</dbReference>
<evidence type="ECO:0000259" key="7">
    <source>
        <dbReference type="PROSITE" id="PS50011"/>
    </source>
</evidence>
<evidence type="ECO:0000256" key="3">
    <source>
        <dbReference type="ARBA" id="ARBA00022840"/>
    </source>
</evidence>
<dbReference type="Gene3D" id="1.10.510.10">
    <property type="entry name" value="Transferase(Phosphotransferase) domain 1"/>
    <property type="match status" value="1"/>
</dbReference>
<dbReference type="FunFam" id="1.10.510.10:FF:001033">
    <property type="entry name" value="Uncharacterized protein"/>
    <property type="match status" value="1"/>
</dbReference>
<feature type="region of interest" description="Disordered" evidence="6">
    <location>
        <begin position="389"/>
        <end position="542"/>
    </location>
</feature>
<keyword evidence="2 5" id="KW-0547">Nucleotide-binding</keyword>
<dbReference type="PROSITE" id="PS50011">
    <property type="entry name" value="PROTEIN_KINASE_DOM"/>
    <property type="match status" value="1"/>
</dbReference>
<accession>Q234H0</accession>
<proteinExistence type="predicted"/>
<dbReference type="SUPFAM" id="SSF56112">
    <property type="entry name" value="Protein kinase-like (PK-like)"/>
    <property type="match status" value="1"/>
</dbReference>
<feature type="region of interest" description="Disordered" evidence="6">
    <location>
        <begin position="326"/>
        <end position="365"/>
    </location>
</feature>
<dbReference type="GeneID" id="7828144"/>
<dbReference type="AlphaFoldDB" id="Q234H0"/>
<keyword evidence="3 5" id="KW-0067">ATP-binding</keyword>
<evidence type="ECO:0000256" key="6">
    <source>
        <dbReference type="SAM" id="MobiDB-lite"/>
    </source>
</evidence>
<dbReference type="KEGG" id="tet:TTHERM_00105280"/>
<dbReference type="EMBL" id="GG662767">
    <property type="protein sequence ID" value="EAR92033.1"/>
    <property type="molecule type" value="Genomic_DNA"/>
</dbReference>
<dbReference type="InterPro" id="IPR000719">
    <property type="entry name" value="Prot_kinase_dom"/>
</dbReference>
<feature type="binding site" evidence="5">
    <location>
        <position position="43"/>
    </location>
    <ligand>
        <name>ATP</name>
        <dbReference type="ChEBI" id="CHEBI:30616"/>
    </ligand>
</feature>
<feature type="compositionally biased region" description="Polar residues" evidence="6">
    <location>
        <begin position="440"/>
        <end position="477"/>
    </location>
</feature>
<sequence>MTSKLINATLSKNYKIVKKLGSGAFGEIFLAINRQNGEEYAVKVEEANSRHPQIMFEAKLYNYLNNGSSSESGLNNSISGTSSYSSSDKGIPRVYFCGQDQGYNIMVMDLLGESLEDLFVKVGRKFSLKTVLMLVDQMIQRIEFMHSRNFLHRDIKPDNFLMGGPKRSNKCYLIDLGLAKRYIDKFGKHIPYRENKNLTGTARYASINTHVGIEQGRRDDLESLGYVIMYFLRGILPWQNLKAEGKKDKYERIMEKKMQTPVEVLCKGFPTEFATYLQYCKNLRFEDKPDYSHCRQLFKQVMTRNGWDYDFEWDWKDLVKKGNSASIHNTGNNNKQVAKSPQPVIENAPIQRNGTQNEFEERKDSQNAVLEYQQLQQMEKDLQKKLAYPPLGQSNSKQIGNSKGIQQPQTNNANNNGYGRQGTGLAQTQSSQKGIPPNTAVLTSAVQNKPSASNDQKNIKQQTPGNQQLKSGTPNTSNQVNNQVGGNNHIYGTSRGSLHNPISSSNRFSYGKRESNGFPSSYANNQPSTYNGPKIVVNKATR</sequence>
<dbReference type="CDD" id="cd14016">
    <property type="entry name" value="STKc_CK1"/>
    <property type="match status" value="1"/>
</dbReference>
<evidence type="ECO:0000256" key="2">
    <source>
        <dbReference type="ARBA" id="ARBA00022741"/>
    </source>
</evidence>
<evidence type="ECO:0000313" key="9">
    <source>
        <dbReference type="Proteomes" id="UP000009168"/>
    </source>
</evidence>
<evidence type="ECO:0000256" key="4">
    <source>
        <dbReference type="ARBA" id="ARBA00023860"/>
    </source>
</evidence>
<dbReference type="SMART" id="SM00220">
    <property type="entry name" value="S_TKc"/>
    <property type="match status" value="1"/>
</dbReference>
<dbReference type="PROSITE" id="PS00108">
    <property type="entry name" value="PROTEIN_KINASE_ST"/>
    <property type="match status" value="1"/>
</dbReference>
<dbReference type="Pfam" id="PF00069">
    <property type="entry name" value="Pkinase"/>
    <property type="match status" value="1"/>
</dbReference>
<reference evidence="9" key="1">
    <citation type="journal article" date="2006" name="PLoS Biol.">
        <title>Macronuclear genome sequence of the ciliate Tetrahymena thermophila, a model eukaryote.</title>
        <authorList>
            <person name="Eisen J.A."/>
            <person name="Coyne R.S."/>
            <person name="Wu M."/>
            <person name="Wu D."/>
            <person name="Thiagarajan M."/>
            <person name="Wortman J.R."/>
            <person name="Badger J.H."/>
            <person name="Ren Q."/>
            <person name="Amedeo P."/>
            <person name="Jones K.M."/>
            <person name="Tallon L.J."/>
            <person name="Delcher A.L."/>
            <person name="Salzberg S.L."/>
            <person name="Silva J.C."/>
            <person name="Haas B.J."/>
            <person name="Majoros W.H."/>
            <person name="Farzad M."/>
            <person name="Carlton J.M."/>
            <person name="Smith R.K. Jr."/>
            <person name="Garg J."/>
            <person name="Pearlman R.E."/>
            <person name="Karrer K.M."/>
            <person name="Sun L."/>
            <person name="Manning G."/>
            <person name="Elde N.C."/>
            <person name="Turkewitz A.P."/>
            <person name="Asai D.J."/>
            <person name="Wilkes D.E."/>
            <person name="Wang Y."/>
            <person name="Cai H."/>
            <person name="Collins K."/>
            <person name="Stewart B.A."/>
            <person name="Lee S.R."/>
            <person name="Wilamowska K."/>
            <person name="Weinberg Z."/>
            <person name="Ruzzo W.L."/>
            <person name="Wloga D."/>
            <person name="Gaertig J."/>
            <person name="Frankel J."/>
            <person name="Tsao C.-C."/>
            <person name="Gorovsky M.A."/>
            <person name="Keeling P.J."/>
            <person name="Waller R.F."/>
            <person name="Patron N.J."/>
            <person name="Cherry J.M."/>
            <person name="Stover N.A."/>
            <person name="Krieger C.J."/>
            <person name="del Toro C."/>
            <person name="Ryder H.F."/>
            <person name="Williamson S.C."/>
            <person name="Barbeau R.A."/>
            <person name="Hamilton E.P."/>
            <person name="Orias E."/>
        </authorList>
    </citation>
    <scope>NUCLEOTIDE SEQUENCE [LARGE SCALE GENOMIC DNA]</scope>
    <source>
        <strain evidence="9">SB210</strain>
    </source>
</reference>
<dbReference type="PROSITE" id="PS00107">
    <property type="entry name" value="PROTEIN_KINASE_ATP"/>
    <property type="match status" value="1"/>
</dbReference>
<gene>
    <name evidence="8" type="ORF">TTHERM_00105280</name>
</gene>
<keyword evidence="8" id="KW-0418">Kinase</keyword>
<feature type="compositionally biased region" description="Polar residues" evidence="6">
    <location>
        <begin position="517"/>
        <end position="531"/>
    </location>
</feature>
<dbReference type="InParanoid" id="Q234H0"/>
<keyword evidence="9" id="KW-1185">Reference proteome</keyword>
<dbReference type="EC" id="2.7.11.1" evidence="1"/>
<evidence type="ECO:0000313" key="8">
    <source>
        <dbReference type="EMBL" id="EAR92033.1"/>
    </source>
</evidence>
<dbReference type="InterPro" id="IPR050235">
    <property type="entry name" value="CK1_Ser-Thr_kinase"/>
</dbReference>
<dbReference type="GO" id="GO:0004674">
    <property type="term" value="F:protein serine/threonine kinase activity"/>
    <property type="evidence" value="ECO:0007669"/>
    <property type="project" value="UniProtKB-EC"/>
</dbReference>
<name>Q234H0_TETTS</name>
<evidence type="ECO:0000256" key="5">
    <source>
        <dbReference type="PROSITE-ProRule" id="PRU10141"/>
    </source>
</evidence>
<dbReference type="STRING" id="312017.Q234H0"/>
<evidence type="ECO:0000256" key="1">
    <source>
        <dbReference type="ARBA" id="ARBA00012513"/>
    </source>
</evidence>
<feature type="compositionally biased region" description="Low complexity" evidence="6">
    <location>
        <begin position="478"/>
        <end position="488"/>
    </location>
</feature>
<dbReference type="RefSeq" id="XP_001012278.1">
    <property type="nucleotide sequence ID" value="XM_001012278.3"/>
</dbReference>
<feature type="compositionally biased region" description="Polar residues" evidence="6">
    <location>
        <begin position="392"/>
        <end position="433"/>
    </location>
</feature>
<dbReference type="eggNOG" id="KOG1163">
    <property type="taxonomic scope" value="Eukaryota"/>
</dbReference>
<protein>
    <recommendedName>
        <fullName evidence="4">Casein kinase I</fullName>
        <ecNumber evidence="1">2.7.11.1</ecNumber>
    </recommendedName>
</protein>
<feature type="domain" description="Protein kinase" evidence="7">
    <location>
        <begin position="14"/>
        <end position="302"/>
    </location>
</feature>
<dbReference type="GO" id="GO:0005524">
    <property type="term" value="F:ATP binding"/>
    <property type="evidence" value="ECO:0007669"/>
    <property type="project" value="UniProtKB-UniRule"/>
</dbReference>
<keyword evidence="8" id="KW-0808">Transferase</keyword>
<dbReference type="HOGENOM" id="CLU_019279_2_7_1"/>